<sequence>MNSLSQLISGLRNPLYADDYTRKMDRISYAKVLVEMDITRPLAHMIEPPKPQGRGYNAEVRYNDQVPKYKQKYIPNPGTQGDGVISAEANKAGENLNSKVCQMAKSLGRGIVMNRCITGLNKLYKQQELVKFISENNVGLMAVTKHRVAVNLAPKIVRRWRWEAKDNTSGKCRIWLIWDPNKVDVTEKKFIHGYVTLRGLQFYISTIYGLHTVNDMIVLWTELEKYDTGIHDPWLLIGDFNAISEVDDRFYGTNVQDGKIRDFR</sequence>
<comment type="caution">
    <text evidence="1">The sequence shown here is derived from an EMBL/GenBank/DDBJ whole genome shotgun (WGS) entry which is preliminary data.</text>
</comment>
<dbReference type="InterPro" id="IPR036691">
    <property type="entry name" value="Endo/exonu/phosph_ase_sf"/>
</dbReference>
<dbReference type="SUPFAM" id="SSF56219">
    <property type="entry name" value="DNase I-like"/>
    <property type="match status" value="1"/>
</dbReference>
<name>A0A2G2Z0R9_CAPAN</name>
<evidence type="ECO:0000313" key="2">
    <source>
        <dbReference type="Proteomes" id="UP000222542"/>
    </source>
</evidence>
<accession>A0A2G2Z0R9</accession>
<organism evidence="1 2">
    <name type="scientific">Capsicum annuum</name>
    <name type="common">Capsicum pepper</name>
    <dbReference type="NCBI Taxonomy" id="4072"/>
    <lineage>
        <taxon>Eukaryota</taxon>
        <taxon>Viridiplantae</taxon>
        <taxon>Streptophyta</taxon>
        <taxon>Embryophyta</taxon>
        <taxon>Tracheophyta</taxon>
        <taxon>Spermatophyta</taxon>
        <taxon>Magnoliopsida</taxon>
        <taxon>eudicotyledons</taxon>
        <taxon>Gunneridae</taxon>
        <taxon>Pentapetalae</taxon>
        <taxon>asterids</taxon>
        <taxon>lamiids</taxon>
        <taxon>Solanales</taxon>
        <taxon>Solanaceae</taxon>
        <taxon>Solanoideae</taxon>
        <taxon>Capsiceae</taxon>
        <taxon>Capsicum</taxon>
    </lineage>
</organism>
<dbReference type="STRING" id="4072.A0A2G2Z0R9"/>
<evidence type="ECO:0000313" key="1">
    <source>
        <dbReference type="EMBL" id="PHT75586.1"/>
    </source>
</evidence>
<keyword evidence="2" id="KW-1185">Reference proteome</keyword>
<dbReference type="EMBL" id="AYRZ02000007">
    <property type="protein sequence ID" value="PHT75586.1"/>
    <property type="molecule type" value="Genomic_DNA"/>
</dbReference>
<dbReference type="Proteomes" id="UP000222542">
    <property type="component" value="Unassembled WGS sequence"/>
</dbReference>
<dbReference type="AlphaFoldDB" id="A0A2G2Z0R9"/>
<reference evidence="1 2" key="1">
    <citation type="journal article" date="2014" name="Nat. Genet.">
        <title>Genome sequence of the hot pepper provides insights into the evolution of pungency in Capsicum species.</title>
        <authorList>
            <person name="Kim S."/>
            <person name="Park M."/>
            <person name="Yeom S.I."/>
            <person name="Kim Y.M."/>
            <person name="Lee J.M."/>
            <person name="Lee H.A."/>
            <person name="Seo E."/>
            <person name="Choi J."/>
            <person name="Cheong K."/>
            <person name="Kim K.T."/>
            <person name="Jung K."/>
            <person name="Lee G.W."/>
            <person name="Oh S.K."/>
            <person name="Bae C."/>
            <person name="Kim S.B."/>
            <person name="Lee H.Y."/>
            <person name="Kim S.Y."/>
            <person name="Kim M.S."/>
            <person name="Kang B.C."/>
            <person name="Jo Y.D."/>
            <person name="Yang H.B."/>
            <person name="Jeong H.J."/>
            <person name="Kang W.H."/>
            <person name="Kwon J.K."/>
            <person name="Shin C."/>
            <person name="Lim J.Y."/>
            <person name="Park J.H."/>
            <person name="Huh J.H."/>
            <person name="Kim J.S."/>
            <person name="Kim B.D."/>
            <person name="Cohen O."/>
            <person name="Paran I."/>
            <person name="Suh M.C."/>
            <person name="Lee S.B."/>
            <person name="Kim Y.K."/>
            <person name="Shin Y."/>
            <person name="Noh S.J."/>
            <person name="Park J."/>
            <person name="Seo Y.S."/>
            <person name="Kwon S.Y."/>
            <person name="Kim H.A."/>
            <person name="Park J.M."/>
            <person name="Kim H.J."/>
            <person name="Choi S.B."/>
            <person name="Bosland P.W."/>
            <person name="Reeves G."/>
            <person name="Jo S.H."/>
            <person name="Lee B.W."/>
            <person name="Cho H.T."/>
            <person name="Choi H.S."/>
            <person name="Lee M.S."/>
            <person name="Yu Y."/>
            <person name="Do Choi Y."/>
            <person name="Park B.S."/>
            <person name="van Deynze A."/>
            <person name="Ashrafi H."/>
            <person name="Hill T."/>
            <person name="Kim W.T."/>
            <person name="Pai H.S."/>
            <person name="Ahn H.K."/>
            <person name="Yeam I."/>
            <person name="Giovannoni J.J."/>
            <person name="Rose J.K."/>
            <person name="Sorensen I."/>
            <person name="Lee S.J."/>
            <person name="Kim R.W."/>
            <person name="Choi I.Y."/>
            <person name="Choi B.S."/>
            <person name="Lim J.S."/>
            <person name="Lee Y.H."/>
            <person name="Choi D."/>
        </authorList>
    </citation>
    <scope>NUCLEOTIDE SEQUENCE [LARGE SCALE GENOMIC DNA]</scope>
    <source>
        <strain evidence="2">cv. CM334</strain>
    </source>
</reference>
<evidence type="ECO:0008006" key="3">
    <source>
        <dbReference type="Google" id="ProtNLM"/>
    </source>
</evidence>
<proteinExistence type="predicted"/>
<dbReference type="Gene3D" id="3.60.10.10">
    <property type="entry name" value="Endonuclease/exonuclease/phosphatase"/>
    <property type="match status" value="1"/>
</dbReference>
<reference evidence="1 2" key="2">
    <citation type="journal article" date="2017" name="Genome Biol.">
        <title>New reference genome sequences of hot pepper reveal the massive evolution of plant disease-resistance genes by retroduplication.</title>
        <authorList>
            <person name="Kim S."/>
            <person name="Park J."/>
            <person name="Yeom S.I."/>
            <person name="Kim Y.M."/>
            <person name="Seo E."/>
            <person name="Kim K.T."/>
            <person name="Kim M.S."/>
            <person name="Lee J.M."/>
            <person name="Cheong K."/>
            <person name="Shin H.S."/>
            <person name="Kim S.B."/>
            <person name="Han K."/>
            <person name="Lee J."/>
            <person name="Park M."/>
            <person name="Lee H.A."/>
            <person name="Lee H.Y."/>
            <person name="Lee Y."/>
            <person name="Oh S."/>
            <person name="Lee J.H."/>
            <person name="Choi E."/>
            <person name="Choi E."/>
            <person name="Lee S.E."/>
            <person name="Jeon J."/>
            <person name="Kim H."/>
            <person name="Choi G."/>
            <person name="Song H."/>
            <person name="Lee J."/>
            <person name="Lee S.C."/>
            <person name="Kwon J.K."/>
            <person name="Lee H.Y."/>
            <person name="Koo N."/>
            <person name="Hong Y."/>
            <person name="Kim R.W."/>
            <person name="Kang W.H."/>
            <person name="Huh J.H."/>
            <person name="Kang B.C."/>
            <person name="Yang T.J."/>
            <person name="Lee Y.H."/>
            <person name="Bennetzen J.L."/>
            <person name="Choi D."/>
        </authorList>
    </citation>
    <scope>NUCLEOTIDE SEQUENCE [LARGE SCALE GENOMIC DNA]</scope>
    <source>
        <strain evidence="2">cv. CM334</strain>
    </source>
</reference>
<gene>
    <name evidence="1" type="ORF">T459_19108</name>
</gene>
<protein>
    <recommendedName>
        <fullName evidence="3">DUF4283 domain-containing protein</fullName>
    </recommendedName>
</protein>
<dbReference type="Gramene" id="PHT75586">
    <property type="protein sequence ID" value="PHT75586"/>
    <property type="gene ID" value="T459_19108"/>
</dbReference>